<organism evidence="3 4">
    <name type="scientific">Kingella denitrificans ATCC 33394</name>
    <dbReference type="NCBI Taxonomy" id="888741"/>
    <lineage>
        <taxon>Bacteria</taxon>
        <taxon>Pseudomonadati</taxon>
        <taxon>Pseudomonadota</taxon>
        <taxon>Betaproteobacteria</taxon>
        <taxon>Neisseriales</taxon>
        <taxon>Neisseriaceae</taxon>
        <taxon>Kingella</taxon>
    </lineage>
</organism>
<dbReference type="RefSeq" id="WP_003784472.1">
    <property type="nucleotide sequence ID" value="NZ_GL870929.1"/>
</dbReference>
<evidence type="ECO:0000313" key="4">
    <source>
        <dbReference type="Proteomes" id="UP000004088"/>
    </source>
</evidence>
<feature type="transmembrane region" description="Helical" evidence="1">
    <location>
        <begin position="79"/>
        <end position="97"/>
    </location>
</feature>
<evidence type="ECO:0000313" key="3">
    <source>
        <dbReference type="EMBL" id="EGC16432.1"/>
    </source>
</evidence>
<proteinExistence type="predicted"/>
<dbReference type="Proteomes" id="UP000004088">
    <property type="component" value="Unassembled WGS sequence"/>
</dbReference>
<feature type="transmembrane region" description="Helical" evidence="1">
    <location>
        <begin position="20"/>
        <end position="42"/>
    </location>
</feature>
<keyword evidence="1" id="KW-0812">Transmembrane</keyword>
<feature type="transmembrane region" description="Helical" evidence="1">
    <location>
        <begin position="113"/>
        <end position="130"/>
    </location>
</feature>
<keyword evidence="4" id="KW-1185">Reference proteome</keyword>
<keyword evidence="1" id="KW-1133">Transmembrane helix</keyword>
<feature type="transmembrane region" description="Helical" evidence="1">
    <location>
        <begin position="207"/>
        <end position="226"/>
    </location>
</feature>
<comment type="caution">
    <text evidence="3">The sequence shown here is derived from an EMBL/GenBank/DDBJ whole genome shotgun (WGS) entry which is preliminary data.</text>
</comment>
<dbReference type="InterPro" id="IPR025565">
    <property type="entry name" value="DUF4328"/>
</dbReference>
<evidence type="ECO:0000259" key="2">
    <source>
        <dbReference type="Pfam" id="PF14219"/>
    </source>
</evidence>
<feature type="transmembrane region" description="Helical" evidence="1">
    <location>
        <begin position="150"/>
        <end position="168"/>
    </location>
</feature>
<keyword evidence="1" id="KW-0472">Membrane</keyword>
<dbReference type="EMBL" id="AEWV01000042">
    <property type="protein sequence ID" value="EGC16432.1"/>
    <property type="molecule type" value="Genomic_DNA"/>
</dbReference>
<feature type="domain" description="DUF4328" evidence="2">
    <location>
        <begin position="74"/>
        <end position="231"/>
    </location>
</feature>
<dbReference type="STRING" id="888741.HMPREF9098_2267"/>
<name>F0F2D2_9NEIS</name>
<dbReference type="HOGENOM" id="CLU_060324_1_0_4"/>
<protein>
    <recommendedName>
        <fullName evidence="2">DUF4328 domain-containing protein</fullName>
    </recommendedName>
</protein>
<accession>F0F2D2</accession>
<reference evidence="3 4" key="1">
    <citation type="submission" date="2011-01" db="EMBL/GenBank/DDBJ databases">
        <authorList>
            <person name="Muzny D."/>
            <person name="Qin X."/>
            <person name="Deng J."/>
            <person name="Jiang H."/>
            <person name="Liu Y."/>
            <person name="Qu J."/>
            <person name="Song X.-Z."/>
            <person name="Zhang L."/>
            <person name="Thornton R."/>
            <person name="Coyle M."/>
            <person name="Francisco L."/>
            <person name="Jackson L."/>
            <person name="Javaid M."/>
            <person name="Korchina V."/>
            <person name="Kovar C."/>
            <person name="Mata R."/>
            <person name="Mathew T."/>
            <person name="Ngo R."/>
            <person name="Nguyen L."/>
            <person name="Nguyen N."/>
            <person name="Okwuonu G."/>
            <person name="Ongeri F."/>
            <person name="Pham C."/>
            <person name="Simmons D."/>
            <person name="Wilczek-Boney K."/>
            <person name="Hale W."/>
            <person name="Jakkamsetti A."/>
            <person name="Pham P."/>
            <person name="Ruth R."/>
            <person name="San Lucas F."/>
            <person name="Warren J."/>
            <person name="Zhang J."/>
            <person name="Zhao Z."/>
            <person name="Zhou C."/>
            <person name="Zhu D."/>
            <person name="Lee S."/>
            <person name="Bess C."/>
            <person name="Blankenburg K."/>
            <person name="Forbes L."/>
            <person name="Fu Q."/>
            <person name="Gubbala S."/>
            <person name="Hirani K."/>
            <person name="Jayaseelan J.C."/>
            <person name="Lara F."/>
            <person name="Munidasa M."/>
            <person name="Palculict T."/>
            <person name="Patil S."/>
            <person name="Pu L.-L."/>
            <person name="Saada N."/>
            <person name="Tang L."/>
            <person name="Weissenberger G."/>
            <person name="Zhu Y."/>
            <person name="Hemphill L."/>
            <person name="Shang Y."/>
            <person name="Youmans B."/>
            <person name="Ayvaz T."/>
            <person name="Ross M."/>
            <person name="Santibanez J."/>
            <person name="Aqrawi P."/>
            <person name="Gross S."/>
            <person name="Joshi V."/>
            <person name="Fowler G."/>
            <person name="Nazareth L."/>
            <person name="Reid J."/>
            <person name="Worley K."/>
            <person name="Petrosino J."/>
            <person name="Highlander S."/>
            <person name="Gibbs R."/>
        </authorList>
    </citation>
    <scope>NUCLEOTIDE SEQUENCE [LARGE SCALE GENOMIC DNA]</scope>
    <source>
        <strain evidence="3 4">ATCC 33394</strain>
    </source>
</reference>
<dbReference type="Pfam" id="PF14219">
    <property type="entry name" value="DUF4328"/>
    <property type="match status" value="1"/>
</dbReference>
<evidence type="ECO:0000256" key="1">
    <source>
        <dbReference type="SAM" id="Phobius"/>
    </source>
</evidence>
<gene>
    <name evidence="3" type="ORF">HMPREF9098_2267</name>
</gene>
<dbReference type="AlphaFoldDB" id="F0F2D2"/>
<sequence length="250" mass="27837">MKTQIESYQYKDLNHLSNWVKILTCCYIASLLANIVQNFLLLQQLNRLSAAFQAQDYGNIQAIQHNIDGIFSTQNITSIFFIVLFICSTIAVGIWIYRANANALALGLGIKKTPGWAIGSFFIPLADMFAPYQAMKKMACNSLNAVQKTLPALLLPFWWGTWLLYRIIGGLSAKMQLDAEQILKQTNPDDLQSILSSLQLLMNIQQTGWIADASGIICALLLLNLVPRVTQAQTQIAQTIIKTPVQADQT</sequence>